<accession>A0ABQ9I740</accession>
<dbReference type="EMBL" id="JARBHB010000002">
    <property type="protein sequence ID" value="KAJ8892297.1"/>
    <property type="molecule type" value="Genomic_DNA"/>
</dbReference>
<comment type="caution">
    <text evidence="2">The sequence shown here is derived from an EMBL/GenBank/DDBJ whole genome shotgun (WGS) entry which is preliminary data.</text>
</comment>
<feature type="compositionally biased region" description="Basic and acidic residues" evidence="1">
    <location>
        <begin position="1"/>
        <end position="25"/>
    </location>
</feature>
<evidence type="ECO:0000256" key="1">
    <source>
        <dbReference type="SAM" id="MobiDB-lite"/>
    </source>
</evidence>
<gene>
    <name evidence="2" type="ORF">PR048_004877</name>
</gene>
<reference evidence="2 3" key="1">
    <citation type="submission" date="2023-02" db="EMBL/GenBank/DDBJ databases">
        <title>LHISI_Scaffold_Assembly.</title>
        <authorList>
            <person name="Stuart O.P."/>
            <person name="Cleave R."/>
            <person name="Magrath M.J.L."/>
            <person name="Mikheyev A.S."/>
        </authorList>
    </citation>
    <scope>NUCLEOTIDE SEQUENCE [LARGE SCALE GENOMIC DNA]</scope>
    <source>
        <strain evidence="2">Daus_M_001</strain>
        <tissue evidence="2">Leg muscle</tissue>
    </source>
</reference>
<organism evidence="2 3">
    <name type="scientific">Dryococelus australis</name>
    <dbReference type="NCBI Taxonomy" id="614101"/>
    <lineage>
        <taxon>Eukaryota</taxon>
        <taxon>Metazoa</taxon>
        <taxon>Ecdysozoa</taxon>
        <taxon>Arthropoda</taxon>
        <taxon>Hexapoda</taxon>
        <taxon>Insecta</taxon>
        <taxon>Pterygota</taxon>
        <taxon>Neoptera</taxon>
        <taxon>Polyneoptera</taxon>
        <taxon>Phasmatodea</taxon>
        <taxon>Verophasmatodea</taxon>
        <taxon>Anareolatae</taxon>
        <taxon>Phasmatidae</taxon>
        <taxon>Eurycanthinae</taxon>
        <taxon>Dryococelus</taxon>
    </lineage>
</organism>
<evidence type="ECO:0000313" key="2">
    <source>
        <dbReference type="EMBL" id="KAJ8892297.1"/>
    </source>
</evidence>
<evidence type="ECO:0000313" key="3">
    <source>
        <dbReference type="Proteomes" id="UP001159363"/>
    </source>
</evidence>
<feature type="region of interest" description="Disordered" evidence="1">
    <location>
        <begin position="1"/>
        <end position="30"/>
    </location>
</feature>
<sequence length="279" mass="31062">MVKRGEVPNSREGKRENPEKTRRPAAESSTIPTYEYMFEEDWKGRSDTHWPRTVAWPANENQVGRRFEAVPQLSCGGVCGKMAREIARPRRRPSLCLEDELKRKLRSTTKKAAKEIYECAFVQIEKGDELAVSSSDSESNTAIVRENISSEAPGILTSGDNRATAEDGHFHLQLVDSACVCEVNGEASQPAPVGVVAGANFTLQPFPSVFKHHGRNIYLKVLDVIRQINCRDNGLTDFCILQKEQKSLLNFGDALLDKINTALGEDLVHEYASSRSKRG</sequence>
<name>A0ABQ9I740_9NEOP</name>
<keyword evidence="3" id="KW-1185">Reference proteome</keyword>
<proteinExistence type="predicted"/>
<protein>
    <submittedName>
        <fullName evidence="2">Uncharacterized protein</fullName>
    </submittedName>
</protein>
<dbReference type="Proteomes" id="UP001159363">
    <property type="component" value="Chromosome 2"/>
</dbReference>